<dbReference type="GO" id="GO:1990904">
    <property type="term" value="C:ribonucleoprotein complex"/>
    <property type="evidence" value="ECO:0007669"/>
    <property type="project" value="TreeGrafter"/>
</dbReference>
<dbReference type="SUPFAM" id="SSF54427">
    <property type="entry name" value="NTF2-like"/>
    <property type="match status" value="1"/>
</dbReference>
<dbReference type="GO" id="GO:0003729">
    <property type="term" value="F:mRNA binding"/>
    <property type="evidence" value="ECO:0007669"/>
    <property type="project" value="TreeGrafter"/>
</dbReference>
<feature type="domain" description="NTF2" evidence="3">
    <location>
        <begin position="13"/>
        <end position="141"/>
    </location>
</feature>
<gene>
    <name evidence="4" type="ORF">CANINC_004065</name>
</gene>
<keyword evidence="5" id="KW-1185">Reference proteome</keyword>
<dbReference type="PROSITE" id="PS50177">
    <property type="entry name" value="NTF2_DOMAIN"/>
    <property type="match status" value="1"/>
</dbReference>
<evidence type="ECO:0000259" key="3">
    <source>
        <dbReference type="PROSITE" id="PS50177"/>
    </source>
</evidence>
<dbReference type="GO" id="GO:1990861">
    <property type="term" value="C:Ubp3-Bre5 deubiquitination complex"/>
    <property type="evidence" value="ECO:0007669"/>
    <property type="project" value="TreeGrafter"/>
</dbReference>
<feature type="region of interest" description="Disordered" evidence="2">
    <location>
        <begin position="322"/>
        <end position="380"/>
    </location>
</feature>
<dbReference type="GO" id="GO:0005829">
    <property type="term" value="C:cytosol"/>
    <property type="evidence" value="ECO:0007669"/>
    <property type="project" value="TreeGrafter"/>
</dbReference>
<dbReference type="Proteomes" id="UP000307173">
    <property type="component" value="Unassembled WGS sequence"/>
</dbReference>
<protein>
    <recommendedName>
        <fullName evidence="3">NTF2 domain-containing protein</fullName>
    </recommendedName>
</protein>
<evidence type="ECO:0000256" key="1">
    <source>
        <dbReference type="ARBA" id="ARBA00022884"/>
    </source>
</evidence>
<dbReference type="OrthoDB" id="339151at2759"/>
<feature type="compositionally biased region" description="Low complexity" evidence="2">
    <location>
        <begin position="322"/>
        <end position="333"/>
    </location>
</feature>
<proteinExistence type="predicted"/>
<sequence length="469" mass="52086">MTFTDYEKDPNHITFDFIKYYYSKLSMDSSKLYQIYNKNAVIKHSETTKSHDYNTPESIKKYWKTNSFLSNSKIIILTVNTVENLDSSLVATVVGEVLLEKDYASNTNNDIIPTRPFTQTFVLEKEEGKDAYMIKSDILTFIPDTDYEKAHLIDNVEVELVEDTTSDNINITDEVKAEGANGHTDKIKVQQEVVEKKVESIKKQSVTDTHKESSEKGKSEKTVSEQKPELTSSTASSNSEKSSPSAPSTPSSSNTTAKSLHSDASNTTATTTTTDTLKSSITATQSQSAPTTPPSGTKPKASATTEKPALIHGSWASAIKTSTSSNTLPSSVSHASITSTPNNSKASNEEPFTTVRSQSQNSNSTSNTNSNSNKKNSKTHPYEVFVQFKHAALPPKEKDLEEALKKKDYRGYKINVFKPVNAIVAFTTKEEQTRALEMKNILHKEVDYFIDFRNPKLKKKTYNNNGDKK</sequence>
<dbReference type="Gene3D" id="3.10.450.50">
    <property type="match status" value="1"/>
</dbReference>
<name>A0A4T0WX47_9ASCO</name>
<organism evidence="4 5">
    <name type="scientific">Pichia inconspicua</name>
    <dbReference type="NCBI Taxonomy" id="52247"/>
    <lineage>
        <taxon>Eukaryota</taxon>
        <taxon>Fungi</taxon>
        <taxon>Dikarya</taxon>
        <taxon>Ascomycota</taxon>
        <taxon>Saccharomycotina</taxon>
        <taxon>Pichiomycetes</taxon>
        <taxon>Pichiales</taxon>
        <taxon>Pichiaceae</taxon>
        <taxon>Pichia</taxon>
    </lineage>
</organism>
<evidence type="ECO:0000313" key="5">
    <source>
        <dbReference type="Proteomes" id="UP000307173"/>
    </source>
</evidence>
<keyword evidence="1" id="KW-0694">RNA-binding</keyword>
<dbReference type="InterPro" id="IPR002075">
    <property type="entry name" value="NTF2_dom"/>
</dbReference>
<evidence type="ECO:0000256" key="2">
    <source>
        <dbReference type="SAM" id="MobiDB-lite"/>
    </source>
</evidence>
<feature type="compositionally biased region" description="Basic and acidic residues" evidence="2">
    <location>
        <begin position="208"/>
        <end position="228"/>
    </location>
</feature>
<dbReference type="STRING" id="52247.A0A4T0WX47"/>
<dbReference type="InterPro" id="IPR032710">
    <property type="entry name" value="NTF2-like_dom_sf"/>
</dbReference>
<comment type="caution">
    <text evidence="4">The sequence shown here is derived from an EMBL/GenBank/DDBJ whole genome shotgun (WGS) entry which is preliminary data.</text>
</comment>
<dbReference type="PANTHER" id="PTHR10693:SF20">
    <property type="entry name" value="AT27578P"/>
    <property type="match status" value="1"/>
</dbReference>
<evidence type="ECO:0000313" key="4">
    <source>
        <dbReference type="EMBL" id="TID17206.1"/>
    </source>
</evidence>
<feature type="compositionally biased region" description="Polar residues" evidence="2">
    <location>
        <begin position="334"/>
        <end position="356"/>
    </location>
</feature>
<dbReference type="InterPro" id="IPR039539">
    <property type="entry name" value="Ras_GTPase_bind_prot"/>
</dbReference>
<reference evidence="4 5" key="1">
    <citation type="journal article" date="2019" name="Front. Genet.">
        <title>Whole-Genome Sequencing of the Opportunistic Yeast Pathogen Candida inconspicua Uncovers Its Hybrid Origin.</title>
        <authorList>
            <person name="Mixao V."/>
            <person name="Hansen A.P."/>
            <person name="Saus E."/>
            <person name="Boekhout T."/>
            <person name="Lass-Florl C."/>
            <person name="Gabaldon T."/>
        </authorList>
    </citation>
    <scope>NUCLEOTIDE SEQUENCE [LARGE SCALE GENOMIC DNA]</scope>
    <source>
        <strain evidence="4 5">CBS 180</strain>
    </source>
</reference>
<dbReference type="GO" id="GO:0034517">
    <property type="term" value="P:ribophagy"/>
    <property type="evidence" value="ECO:0007669"/>
    <property type="project" value="TreeGrafter"/>
</dbReference>
<dbReference type="Pfam" id="PF02136">
    <property type="entry name" value="NTF2"/>
    <property type="match status" value="1"/>
</dbReference>
<feature type="compositionally biased region" description="Low complexity" evidence="2">
    <location>
        <begin position="357"/>
        <end position="374"/>
    </location>
</feature>
<accession>A0A4T0WX47</accession>
<dbReference type="AlphaFoldDB" id="A0A4T0WX47"/>
<dbReference type="InterPro" id="IPR018222">
    <property type="entry name" value="Nuclear_transport_factor_2_euk"/>
</dbReference>
<dbReference type="EMBL" id="SELW01000638">
    <property type="protein sequence ID" value="TID17206.1"/>
    <property type="molecule type" value="Genomic_DNA"/>
</dbReference>
<feature type="region of interest" description="Disordered" evidence="2">
    <location>
        <begin position="199"/>
        <end position="305"/>
    </location>
</feature>
<feature type="compositionally biased region" description="Low complexity" evidence="2">
    <location>
        <begin position="231"/>
        <end position="284"/>
    </location>
</feature>
<dbReference type="GO" id="GO:0016579">
    <property type="term" value="P:protein deubiquitination"/>
    <property type="evidence" value="ECO:0007669"/>
    <property type="project" value="TreeGrafter"/>
</dbReference>
<dbReference type="PANTHER" id="PTHR10693">
    <property type="entry name" value="RAS GTPASE-ACTIVATING PROTEIN-BINDING PROTEIN"/>
    <property type="match status" value="1"/>
</dbReference>